<dbReference type="CDD" id="cd09076">
    <property type="entry name" value="L1-EN"/>
    <property type="match status" value="1"/>
</dbReference>
<dbReference type="Proteomes" id="UP000007819">
    <property type="component" value="Chromosome X"/>
</dbReference>
<dbReference type="EnsemblMetazoa" id="XM_008180296.1">
    <property type="protein sequence ID" value="XP_008178518.1"/>
    <property type="gene ID" value="LOC103307876"/>
</dbReference>
<dbReference type="PANTHER" id="PTHR23227:SF67">
    <property type="entry name" value="CRANIOFACIAL DEVELOPMENT PROTEIN 2-LIKE"/>
    <property type="match status" value="1"/>
</dbReference>
<accession>A0A8R2B247</accession>
<dbReference type="PANTHER" id="PTHR23227">
    <property type="entry name" value="BUCENTAUR RELATED"/>
    <property type="match status" value="1"/>
</dbReference>
<dbReference type="SUPFAM" id="SSF56219">
    <property type="entry name" value="DNase I-like"/>
    <property type="match status" value="1"/>
</dbReference>
<evidence type="ECO:0000259" key="1">
    <source>
        <dbReference type="Pfam" id="PF03372"/>
    </source>
</evidence>
<protein>
    <recommendedName>
        <fullName evidence="1">Endonuclease/exonuclease/phosphatase domain-containing protein</fullName>
    </recommendedName>
</protein>
<proteinExistence type="predicted"/>
<reference evidence="3" key="1">
    <citation type="submission" date="2010-06" db="EMBL/GenBank/DDBJ databases">
        <authorList>
            <person name="Jiang H."/>
            <person name="Abraham K."/>
            <person name="Ali S."/>
            <person name="Alsbrooks S.L."/>
            <person name="Anim B.N."/>
            <person name="Anosike U.S."/>
            <person name="Attaway T."/>
            <person name="Bandaranaike D.P."/>
            <person name="Battles P.K."/>
            <person name="Bell S.N."/>
            <person name="Bell A.V."/>
            <person name="Beltran B."/>
            <person name="Bickham C."/>
            <person name="Bustamante Y."/>
            <person name="Caleb T."/>
            <person name="Canada A."/>
            <person name="Cardenas V."/>
            <person name="Carter K."/>
            <person name="Chacko J."/>
            <person name="Chandrabose M.N."/>
            <person name="Chavez D."/>
            <person name="Chavez A."/>
            <person name="Chen L."/>
            <person name="Chu H.-S."/>
            <person name="Claassen K.J."/>
            <person name="Cockrell R."/>
            <person name="Collins M."/>
            <person name="Cooper J.A."/>
            <person name="Cree A."/>
            <person name="Curry S.M."/>
            <person name="Da Y."/>
            <person name="Dao M.D."/>
            <person name="Das B."/>
            <person name="Davila M.-L."/>
            <person name="Davy-Carroll L."/>
            <person name="Denson S."/>
            <person name="Dinh H."/>
            <person name="Ebong V.E."/>
            <person name="Edwards J.R."/>
            <person name="Egan A."/>
            <person name="El-Daye J."/>
            <person name="Escobedo L."/>
            <person name="Fernandez S."/>
            <person name="Fernando P.R."/>
            <person name="Flagg N."/>
            <person name="Forbes L.D."/>
            <person name="Fowler R.G."/>
            <person name="Fu Q."/>
            <person name="Gabisi R.A."/>
            <person name="Ganer J."/>
            <person name="Garbino Pronczuk A."/>
            <person name="Garcia R.M."/>
            <person name="Garner T."/>
            <person name="Garrett T.E."/>
            <person name="Gonzalez D.A."/>
            <person name="Hamid H."/>
            <person name="Hawkins E.S."/>
            <person name="Hirani K."/>
            <person name="Hogues M.E."/>
            <person name="Hollins B."/>
            <person name="Hsiao C.-H."/>
            <person name="Jabil R."/>
            <person name="James M.L."/>
            <person name="Jhangiani S.N."/>
            <person name="Johnson B."/>
            <person name="Johnson Q."/>
            <person name="Joshi V."/>
            <person name="Kalu J.B."/>
            <person name="Kam C."/>
            <person name="Kashfia A."/>
            <person name="Keebler J."/>
            <person name="Kisamo H."/>
            <person name="Kovar C.L."/>
            <person name="Lago L.A."/>
            <person name="Lai C.-Y."/>
            <person name="Laidlaw J."/>
            <person name="Lara F."/>
            <person name="Le T.-K."/>
            <person name="Lee S.L."/>
            <person name="Legall F.H."/>
            <person name="Lemon S.J."/>
            <person name="Lewis L.R."/>
            <person name="Li B."/>
            <person name="Liu Y."/>
            <person name="Liu Y.-S."/>
            <person name="Lopez J."/>
            <person name="Lozado R.J."/>
            <person name="Lu J."/>
            <person name="Madu R.C."/>
            <person name="Maheshwari M."/>
            <person name="Maheshwari R."/>
            <person name="Malloy K."/>
            <person name="Martinez E."/>
            <person name="Mathew T."/>
            <person name="Mercado I.C."/>
            <person name="Mercado C."/>
            <person name="Meyer B."/>
            <person name="Montgomery K."/>
            <person name="Morgan M.B."/>
            <person name="Munidasa M."/>
            <person name="Nazareth L.V."/>
            <person name="Nelson J."/>
            <person name="Ng B.M."/>
            <person name="Nguyen N.B."/>
            <person name="Nguyen P.Q."/>
            <person name="Nguyen T."/>
            <person name="Obregon M."/>
            <person name="Okwuonu G.O."/>
            <person name="Onwere C.G."/>
            <person name="Orozco G."/>
            <person name="Parra A."/>
            <person name="Patel S."/>
            <person name="Patil S."/>
            <person name="Perez A."/>
            <person name="Perez Y."/>
            <person name="Pham C."/>
            <person name="Primus E.L."/>
            <person name="Pu L.-L."/>
            <person name="Puazo M."/>
            <person name="Qin X."/>
            <person name="Quiroz J.B."/>
            <person name="Reese J."/>
            <person name="Richards S."/>
            <person name="Rives C.M."/>
            <person name="Robberts R."/>
            <person name="Ruiz S.J."/>
            <person name="Ruiz M.J."/>
            <person name="Santibanez J."/>
            <person name="Schneider B.W."/>
            <person name="Sisson I."/>
            <person name="Smith M."/>
            <person name="Sodergren E."/>
            <person name="Song X.-Z."/>
            <person name="Song B.B."/>
            <person name="Summersgill H."/>
            <person name="Thelus R."/>
            <person name="Thornton R.D."/>
            <person name="Trejos Z.Y."/>
            <person name="Usmani K."/>
            <person name="Vattathil S."/>
            <person name="Villasana D."/>
            <person name="Walker D.L."/>
            <person name="Wang S."/>
            <person name="Wang K."/>
            <person name="White C.S."/>
            <person name="Williams A.C."/>
            <person name="Williamson J."/>
            <person name="Wilson K."/>
            <person name="Woghiren I.O."/>
            <person name="Woodworth J.R."/>
            <person name="Worley K.C."/>
            <person name="Wright R.A."/>
            <person name="Wu W."/>
            <person name="Young L."/>
            <person name="Zhang L."/>
            <person name="Zhang J."/>
            <person name="Zhu Y."/>
            <person name="Muzny D.M."/>
            <person name="Weinstock G."/>
            <person name="Gibbs R.A."/>
        </authorList>
    </citation>
    <scope>NUCLEOTIDE SEQUENCE [LARGE SCALE GENOMIC DNA]</scope>
    <source>
        <strain evidence="3">LSR1</strain>
    </source>
</reference>
<keyword evidence="3" id="KW-1185">Reference proteome</keyword>
<dbReference type="KEGG" id="api:103307876"/>
<dbReference type="InterPro" id="IPR005135">
    <property type="entry name" value="Endo/exonuclease/phosphatase"/>
</dbReference>
<organism evidence="2 3">
    <name type="scientific">Acyrthosiphon pisum</name>
    <name type="common">Pea aphid</name>
    <dbReference type="NCBI Taxonomy" id="7029"/>
    <lineage>
        <taxon>Eukaryota</taxon>
        <taxon>Metazoa</taxon>
        <taxon>Ecdysozoa</taxon>
        <taxon>Arthropoda</taxon>
        <taxon>Hexapoda</taxon>
        <taxon>Insecta</taxon>
        <taxon>Pterygota</taxon>
        <taxon>Neoptera</taxon>
        <taxon>Paraneoptera</taxon>
        <taxon>Hemiptera</taxon>
        <taxon>Sternorrhyncha</taxon>
        <taxon>Aphidomorpha</taxon>
        <taxon>Aphidoidea</taxon>
        <taxon>Aphididae</taxon>
        <taxon>Macrosiphini</taxon>
        <taxon>Acyrthosiphon</taxon>
    </lineage>
</organism>
<dbReference type="Pfam" id="PF03372">
    <property type="entry name" value="Exo_endo_phos"/>
    <property type="match status" value="1"/>
</dbReference>
<evidence type="ECO:0000313" key="3">
    <source>
        <dbReference type="Proteomes" id="UP000007819"/>
    </source>
</evidence>
<dbReference type="AlphaFoldDB" id="A0A8R2B247"/>
<feature type="domain" description="Endonuclease/exonuclease/phosphatase" evidence="1">
    <location>
        <begin position="42"/>
        <end position="257"/>
    </location>
</feature>
<dbReference type="GO" id="GO:0003824">
    <property type="term" value="F:catalytic activity"/>
    <property type="evidence" value="ECO:0007669"/>
    <property type="project" value="InterPro"/>
</dbReference>
<dbReference type="InterPro" id="IPR027124">
    <property type="entry name" value="Swc5/CFDP1/2"/>
</dbReference>
<sequence length="448" mass="52403">MTLIGWGSLVLQKPQSTKPRIHVLPGTPFGNGKRKCKEIKIATWNTLSLYRTGACQNLADSLKEYNITIAALQEVRWTGTGQVKINDYTIYYKGMDDLHQFGVGFAVTKDYEMCVKEFNPVSERICTIRLDTKPLNIFIINIHAPTEGKEDIIKEEFYEEVTEVYDRAPKNTVRIVIGDFNAKIGRETIYRPTIGLHSAHEQSNDNGQRSIAFATSRNMTISSTFFPHKDIHKYTWKSPDGNTFNQIDHLAIDKRFKSSISDIRSYRGADCDSDHFLVIAKFRIKLKKVQKTNNRIPKYNLEKLKEEGENQKYIKSLTEKLRENQTDKLETSDRWTIIRNTIIEAARKSLGEARKQAKKWYNNECQNAVLKRNEYRQKYLRNLSAESKELFETERKRCRRPRGRPKKRWMDGVQQDLERLEVTEWEERIQDRDYWRTVTVAAKTLTEL</sequence>
<dbReference type="Gene3D" id="3.60.10.10">
    <property type="entry name" value="Endonuclease/exonuclease/phosphatase"/>
    <property type="match status" value="1"/>
</dbReference>
<evidence type="ECO:0000313" key="2">
    <source>
        <dbReference type="EnsemblMetazoa" id="XP_008178518.1"/>
    </source>
</evidence>
<dbReference type="OrthoDB" id="6627613at2759"/>
<name>A0A8R2B247_ACYPI</name>
<reference evidence="2" key="2">
    <citation type="submission" date="2022-06" db="UniProtKB">
        <authorList>
            <consortium name="EnsemblMetazoa"/>
        </authorList>
    </citation>
    <scope>IDENTIFICATION</scope>
</reference>
<dbReference type="InterPro" id="IPR036691">
    <property type="entry name" value="Endo/exonu/phosph_ase_sf"/>
</dbReference>
<dbReference type="RefSeq" id="XP_008178518.1">
    <property type="nucleotide sequence ID" value="XM_008180296.1"/>
</dbReference>
<dbReference type="GeneID" id="103307876"/>